<evidence type="ECO:0000256" key="1">
    <source>
        <dbReference type="ARBA" id="ARBA00022723"/>
    </source>
</evidence>
<protein>
    <recommendedName>
        <fullName evidence="4">EF-hand domain-containing protein</fullName>
    </recommendedName>
</protein>
<dbReference type="EMBL" id="GL377854">
    <property type="protein sequence ID" value="EFJ04465.1"/>
    <property type="molecule type" value="Genomic_DNA"/>
</dbReference>
<dbReference type="SMART" id="SM00054">
    <property type="entry name" value="EFh"/>
    <property type="match status" value="4"/>
</dbReference>
<dbReference type="Gramene" id="EFJ20224">
    <property type="protein sequence ID" value="EFJ20224"/>
    <property type="gene ID" value="SELMODRAFT_16324"/>
</dbReference>
<dbReference type="AlphaFoldDB" id="D8S5S4"/>
<feature type="non-terminal residue" evidence="7">
    <location>
        <position position="1"/>
    </location>
</feature>
<proteinExistence type="predicted"/>
<dbReference type="KEGG" id="smo:SELMODRAFT_16319"/>
<feature type="domain" description="EF-hand" evidence="4">
    <location>
        <begin position="67"/>
        <end position="102"/>
    </location>
</feature>
<dbReference type="Pfam" id="PF13499">
    <property type="entry name" value="EF-hand_7"/>
    <property type="match status" value="2"/>
</dbReference>
<dbReference type="InterPro" id="IPR039647">
    <property type="entry name" value="EF_hand_pair_protein_CML-like"/>
</dbReference>
<evidence type="ECO:0000256" key="2">
    <source>
        <dbReference type="ARBA" id="ARBA00022737"/>
    </source>
</evidence>
<dbReference type="PROSITE" id="PS50222">
    <property type="entry name" value="EF_HAND_2"/>
    <property type="match status" value="3"/>
</dbReference>
<keyword evidence="3" id="KW-0106">Calcium</keyword>
<evidence type="ECO:0000259" key="4">
    <source>
        <dbReference type="PROSITE" id="PS50222"/>
    </source>
</evidence>
<dbReference type="eggNOG" id="KOG0027">
    <property type="taxonomic scope" value="Eukaryota"/>
</dbReference>
<dbReference type="EMBL" id="GL377628">
    <property type="protein sequence ID" value="EFJ14335.1"/>
    <property type="molecule type" value="Genomic_DNA"/>
</dbReference>
<evidence type="ECO:0000313" key="7">
    <source>
        <dbReference type="EMBL" id="EFJ20224.1"/>
    </source>
</evidence>
<dbReference type="SUPFAM" id="SSF47473">
    <property type="entry name" value="EF-hand"/>
    <property type="match status" value="1"/>
</dbReference>
<accession>D8S5S4</accession>
<dbReference type="Proteomes" id="UP000001514">
    <property type="component" value="Unassembled WGS sequence"/>
</dbReference>
<evidence type="ECO:0000256" key="3">
    <source>
        <dbReference type="ARBA" id="ARBA00022837"/>
    </source>
</evidence>
<dbReference type="Gramene" id="EFJ04465">
    <property type="protein sequence ID" value="EFJ04465"/>
    <property type="gene ID" value="SELMODRAFT_49332"/>
</dbReference>
<dbReference type="OMA" id="CEVVAHF"/>
<dbReference type="KEGG" id="smo:SELMODRAFT_16324"/>
<evidence type="ECO:0000313" key="5">
    <source>
        <dbReference type="EMBL" id="EFJ04465.1"/>
    </source>
</evidence>
<evidence type="ECO:0000313" key="6">
    <source>
        <dbReference type="EMBL" id="EFJ14335.1"/>
    </source>
</evidence>
<feature type="domain" description="EF-hand" evidence="4">
    <location>
        <begin position="1"/>
        <end position="32"/>
    </location>
</feature>
<reference evidence="7 8" key="1">
    <citation type="journal article" date="2011" name="Science">
        <title>The Selaginella genome identifies genetic changes associated with the evolution of vascular plants.</title>
        <authorList>
            <person name="Banks J.A."/>
            <person name="Nishiyama T."/>
            <person name="Hasebe M."/>
            <person name="Bowman J.L."/>
            <person name="Gribskov M."/>
            <person name="dePamphilis C."/>
            <person name="Albert V.A."/>
            <person name="Aono N."/>
            <person name="Aoyama T."/>
            <person name="Ambrose B.A."/>
            <person name="Ashton N.W."/>
            <person name="Axtell M.J."/>
            <person name="Barker E."/>
            <person name="Barker M.S."/>
            <person name="Bennetzen J.L."/>
            <person name="Bonawitz N.D."/>
            <person name="Chapple C."/>
            <person name="Cheng C."/>
            <person name="Correa L.G."/>
            <person name="Dacre M."/>
            <person name="DeBarry J."/>
            <person name="Dreyer I."/>
            <person name="Elias M."/>
            <person name="Engstrom E.M."/>
            <person name="Estelle M."/>
            <person name="Feng L."/>
            <person name="Finet C."/>
            <person name="Floyd S.K."/>
            <person name="Frommer W.B."/>
            <person name="Fujita T."/>
            <person name="Gramzow L."/>
            <person name="Gutensohn M."/>
            <person name="Harholt J."/>
            <person name="Hattori M."/>
            <person name="Heyl A."/>
            <person name="Hirai T."/>
            <person name="Hiwatashi Y."/>
            <person name="Ishikawa M."/>
            <person name="Iwata M."/>
            <person name="Karol K.G."/>
            <person name="Koehler B."/>
            <person name="Kolukisaoglu U."/>
            <person name="Kubo M."/>
            <person name="Kurata T."/>
            <person name="Lalonde S."/>
            <person name="Li K."/>
            <person name="Li Y."/>
            <person name="Litt A."/>
            <person name="Lyons E."/>
            <person name="Manning G."/>
            <person name="Maruyama T."/>
            <person name="Michael T.P."/>
            <person name="Mikami K."/>
            <person name="Miyazaki S."/>
            <person name="Morinaga S."/>
            <person name="Murata T."/>
            <person name="Mueller-Roeber B."/>
            <person name="Nelson D.R."/>
            <person name="Obara M."/>
            <person name="Oguri Y."/>
            <person name="Olmstead R.G."/>
            <person name="Onodera N."/>
            <person name="Petersen B.L."/>
            <person name="Pils B."/>
            <person name="Prigge M."/>
            <person name="Rensing S.A."/>
            <person name="Riano-Pachon D.M."/>
            <person name="Roberts A.W."/>
            <person name="Sato Y."/>
            <person name="Scheller H.V."/>
            <person name="Schulz B."/>
            <person name="Schulz C."/>
            <person name="Shakirov E.V."/>
            <person name="Shibagaki N."/>
            <person name="Shinohara N."/>
            <person name="Shippen D.E."/>
            <person name="Soerensen I."/>
            <person name="Sotooka R."/>
            <person name="Sugimoto N."/>
            <person name="Sugita M."/>
            <person name="Sumikawa N."/>
            <person name="Tanurdzic M."/>
            <person name="Theissen G."/>
            <person name="Ulvskov P."/>
            <person name="Wakazuki S."/>
            <person name="Weng J.K."/>
            <person name="Willats W.W."/>
            <person name="Wipf D."/>
            <person name="Wolf P.G."/>
            <person name="Yang L."/>
            <person name="Zimmer A.D."/>
            <person name="Zhu Q."/>
            <person name="Mitros T."/>
            <person name="Hellsten U."/>
            <person name="Loque D."/>
            <person name="Otillar R."/>
            <person name="Salamov A."/>
            <person name="Schmutz J."/>
            <person name="Shapiro H."/>
            <person name="Lindquist E."/>
            <person name="Lucas S."/>
            <person name="Rokhsar D."/>
            <person name="Grigoriev I.V."/>
        </authorList>
    </citation>
    <scope>NUCLEOTIDE SEQUENCE [LARGE SCALE GENOMIC DNA]</scope>
</reference>
<dbReference type="FunCoup" id="D8S5S4">
    <property type="interactions" value="116"/>
</dbReference>
<dbReference type="FunFam" id="1.10.238.10:FF:000089">
    <property type="entry name" value="calmodulin-like protein 3"/>
    <property type="match status" value="1"/>
</dbReference>
<dbReference type="KEGG" id="smo:SELMODRAFT_49332"/>
<dbReference type="Gene3D" id="1.10.238.10">
    <property type="entry name" value="EF-hand"/>
    <property type="match status" value="2"/>
</dbReference>
<feature type="non-terminal residue" evidence="7">
    <location>
        <position position="135"/>
    </location>
</feature>
<name>D8S5S4_SELML</name>
<dbReference type="STRING" id="88036.D8S5S4"/>
<dbReference type="InterPro" id="IPR018247">
    <property type="entry name" value="EF_Hand_1_Ca_BS"/>
</dbReference>
<dbReference type="PROSITE" id="PS00018">
    <property type="entry name" value="EF_HAND_1"/>
    <property type="match status" value="3"/>
</dbReference>
<dbReference type="InterPro" id="IPR011992">
    <property type="entry name" value="EF-hand-dom_pair"/>
</dbReference>
<dbReference type="InterPro" id="IPR002048">
    <property type="entry name" value="EF_hand_dom"/>
</dbReference>
<gene>
    <name evidence="6" type="ORF">SELMODRAFT_16319</name>
    <name evidence="7" type="ORF">SELMODRAFT_16324</name>
    <name evidence="5" type="ORF">SELMODRAFT_49332</name>
</gene>
<dbReference type="HOGENOM" id="CLU_061288_20_3_1"/>
<dbReference type="CDD" id="cd00051">
    <property type="entry name" value="EFh"/>
    <property type="match status" value="1"/>
</dbReference>
<dbReference type="GO" id="GO:0005509">
    <property type="term" value="F:calcium ion binding"/>
    <property type="evidence" value="ECO:0000318"/>
    <property type="project" value="GO_Central"/>
</dbReference>
<evidence type="ECO:0000313" key="8">
    <source>
        <dbReference type="Proteomes" id="UP000001514"/>
    </source>
</evidence>
<keyword evidence="1" id="KW-0479">Metal-binding</keyword>
<feature type="domain" description="EF-hand" evidence="4">
    <location>
        <begin position="106"/>
        <end position="135"/>
    </location>
</feature>
<organism evidence="8">
    <name type="scientific">Selaginella moellendorffii</name>
    <name type="common">Spikemoss</name>
    <dbReference type="NCBI Taxonomy" id="88036"/>
    <lineage>
        <taxon>Eukaryota</taxon>
        <taxon>Viridiplantae</taxon>
        <taxon>Streptophyta</taxon>
        <taxon>Embryophyta</taxon>
        <taxon>Tracheophyta</taxon>
        <taxon>Lycopodiopsida</taxon>
        <taxon>Selaginellales</taxon>
        <taxon>Selaginellaceae</taxon>
        <taxon>Selaginella</taxon>
    </lineage>
</organism>
<dbReference type="EMBL" id="GL377603">
    <property type="protein sequence ID" value="EFJ20224.1"/>
    <property type="molecule type" value="Genomic_DNA"/>
</dbReference>
<dbReference type="InParanoid" id="D8S5S4"/>
<sequence length="135" mass="15061">EFLRVFQAIDENGDGLISKEEVGKLMAKLGHGMSDSDLELLMLTVDLNGDGCVDFEEFQALYITSEDEEENLRDAFRVFDQNGDGFITAEELHRVLSRLGFIQGARSIAACKNMIRGVDSNGDGLVDFLEFKNMM</sequence>
<keyword evidence="8" id="KW-1185">Reference proteome</keyword>
<dbReference type="PANTHER" id="PTHR10891">
    <property type="entry name" value="EF-HAND CALCIUM-BINDING DOMAIN CONTAINING PROTEIN"/>
    <property type="match status" value="1"/>
</dbReference>
<dbReference type="Gramene" id="EFJ14335">
    <property type="protein sequence ID" value="EFJ14335"/>
    <property type="gene ID" value="SELMODRAFT_16319"/>
</dbReference>
<keyword evidence="2" id="KW-0677">Repeat</keyword>